<protein>
    <submittedName>
        <fullName evidence="1">Uncharacterized protein</fullName>
    </submittedName>
</protein>
<dbReference type="EMBL" id="JACVVK020000014">
    <property type="protein sequence ID" value="KAK7504624.1"/>
    <property type="molecule type" value="Genomic_DNA"/>
</dbReference>
<proteinExistence type="predicted"/>
<sequence length="153" mass="16847">MTDEAIELNAKKRTKWKKNGAVVWVEKKWAELLSSARAPFICPLGVGRQTWQLAWGDGRKLRPLDGGKTASFSGDEDRMGHEKQLLAENGRHVSFGNPSVVVVESRFCNDFSGIVIVSWGFLVVSCMFCNDYIGMVSTNVGVFSDESSKGTAL</sequence>
<reference evidence="1 2" key="1">
    <citation type="journal article" date="2023" name="Sci. Data">
        <title>Genome assembly of the Korean intertidal mud-creeper Batillaria attramentaria.</title>
        <authorList>
            <person name="Patra A.K."/>
            <person name="Ho P.T."/>
            <person name="Jun S."/>
            <person name="Lee S.J."/>
            <person name="Kim Y."/>
            <person name="Won Y.J."/>
        </authorList>
    </citation>
    <scope>NUCLEOTIDE SEQUENCE [LARGE SCALE GENOMIC DNA]</scope>
    <source>
        <strain evidence="1">Wonlab-2016</strain>
    </source>
</reference>
<dbReference type="Proteomes" id="UP001519460">
    <property type="component" value="Unassembled WGS sequence"/>
</dbReference>
<evidence type="ECO:0000313" key="2">
    <source>
        <dbReference type="Proteomes" id="UP001519460"/>
    </source>
</evidence>
<evidence type="ECO:0000313" key="1">
    <source>
        <dbReference type="EMBL" id="KAK7504624.1"/>
    </source>
</evidence>
<dbReference type="AlphaFoldDB" id="A0ABD0M022"/>
<organism evidence="1 2">
    <name type="scientific">Batillaria attramentaria</name>
    <dbReference type="NCBI Taxonomy" id="370345"/>
    <lineage>
        <taxon>Eukaryota</taxon>
        <taxon>Metazoa</taxon>
        <taxon>Spiralia</taxon>
        <taxon>Lophotrochozoa</taxon>
        <taxon>Mollusca</taxon>
        <taxon>Gastropoda</taxon>
        <taxon>Caenogastropoda</taxon>
        <taxon>Sorbeoconcha</taxon>
        <taxon>Cerithioidea</taxon>
        <taxon>Batillariidae</taxon>
        <taxon>Batillaria</taxon>
    </lineage>
</organism>
<accession>A0ABD0M022</accession>
<comment type="caution">
    <text evidence="1">The sequence shown here is derived from an EMBL/GenBank/DDBJ whole genome shotgun (WGS) entry which is preliminary data.</text>
</comment>
<keyword evidence="2" id="KW-1185">Reference proteome</keyword>
<name>A0ABD0M022_9CAEN</name>
<gene>
    <name evidence="1" type="ORF">BaRGS_00004110</name>
</gene>